<keyword evidence="3" id="KW-0313">Glucose metabolism</keyword>
<comment type="subunit">
    <text evidence="2">Homodimer.</text>
</comment>
<keyword evidence="4" id="KW-0328">Glycosyltransferase</keyword>
<dbReference type="Gene3D" id="3.40.50.2000">
    <property type="entry name" value="Glycogen Phosphorylase B"/>
    <property type="match status" value="2"/>
</dbReference>
<protein>
    <submittedName>
        <fullName evidence="9">Trehalose synthase</fullName>
    </submittedName>
</protein>
<evidence type="ECO:0000259" key="8">
    <source>
        <dbReference type="Pfam" id="PF21269"/>
    </source>
</evidence>
<keyword evidence="10" id="KW-1185">Reference proteome</keyword>
<evidence type="ECO:0000256" key="1">
    <source>
        <dbReference type="ARBA" id="ARBA00009481"/>
    </source>
</evidence>
<evidence type="ECO:0000256" key="6">
    <source>
        <dbReference type="ARBA" id="ARBA00023277"/>
    </source>
</evidence>
<evidence type="ECO:0000256" key="4">
    <source>
        <dbReference type="ARBA" id="ARBA00022676"/>
    </source>
</evidence>
<dbReference type="PANTHER" id="PTHR47779">
    <property type="entry name" value="SYNTHASE (CCG-9), PUTATIVE (AFU_ORTHOLOGUE AFUA_3G12100)-RELATED"/>
    <property type="match status" value="1"/>
</dbReference>
<name>A0A0K1P8R0_9BACT</name>
<reference evidence="9 10" key="1">
    <citation type="submission" date="2015-08" db="EMBL/GenBank/DDBJ databases">
        <authorList>
            <person name="Babu N.S."/>
            <person name="Beckwith C.J."/>
            <person name="Beseler K.G."/>
            <person name="Brison A."/>
            <person name="Carone J.V."/>
            <person name="Caskin T.P."/>
            <person name="Diamond M."/>
            <person name="Durham M.E."/>
            <person name="Foxe J.M."/>
            <person name="Go M."/>
            <person name="Henderson B.A."/>
            <person name="Jones I.B."/>
            <person name="McGettigan J.A."/>
            <person name="Micheletti S.J."/>
            <person name="Nasrallah M.E."/>
            <person name="Ortiz D."/>
            <person name="Piller C.R."/>
            <person name="Privatt S.R."/>
            <person name="Schneider S.L."/>
            <person name="Sharp S."/>
            <person name="Smith T.C."/>
            <person name="Stanton J.D."/>
            <person name="Ullery H.E."/>
            <person name="Wilson R.J."/>
            <person name="Serrano M.G."/>
            <person name="Buck G."/>
            <person name="Lee V."/>
            <person name="Wang Y."/>
            <person name="Carvalho R."/>
            <person name="Voegtly L."/>
            <person name="Shi R."/>
            <person name="Duckworth R."/>
            <person name="Johnson A."/>
            <person name="Loviza R."/>
            <person name="Walstead R."/>
            <person name="Shah Z."/>
            <person name="Kiflezghi M."/>
            <person name="Wade K."/>
            <person name="Ball S.L."/>
            <person name="Bradley K.W."/>
            <person name="Asai D.J."/>
            <person name="Bowman C.A."/>
            <person name="Russell D.A."/>
            <person name="Pope W.H."/>
            <person name="Jacobs-Sera D."/>
            <person name="Hendrix R.W."/>
            <person name="Hatfull G.F."/>
        </authorList>
    </citation>
    <scope>NUCLEOTIDE SEQUENCE [LARGE SCALE GENOMIC DNA]</scope>
    <source>
        <strain evidence="9 10">DSM 27710</strain>
    </source>
</reference>
<evidence type="ECO:0000256" key="5">
    <source>
        <dbReference type="ARBA" id="ARBA00022679"/>
    </source>
</evidence>
<dbReference type="KEGG" id="vin:AKJ08_0183"/>
<feature type="domain" description="Glycosyl transferase family 1" evidence="7">
    <location>
        <begin position="274"/>
        <end position="466"/>
    </location>
</feature>
<proteinExistence type="inferred from homology"/>
<dbReference type="AlphaFoldDB" id="A0A0K1P8R0"/>
<dbReference type="GO" id="GO:0006006">
    <property type="term" value="P:glucose metabolic process"/>
    <property type="evidence" value="ECO:0007669"/>
    <property type="project" value="UniProtKB-KW"/>
</dbReference>
<evidence type="ECO:0000313" key="9">
    <source>
        <dbReference type="EMBL" id="AKU89796.1"/>
    </source>
</evidence>
<evidence type="ECO:0000256" key="2">
    <source>
        <dbReference type="ARBA" id="ARBA00011738"/>
    </source>
</evidence>
<keyword evidence="6" id="KW-0119">Carbohydrate metabolism</keyword>
<dbReference type="GO" id="GO:0016757">
    <property type="term" value="F:glycosyltransferase activity"/>
    <property type="evidence" value="ECO:0007669"/>
    <property type="project" value="UniProtKB-KW"/>
</dbReference>
<keyword evidence="5" id="KW-0808">Transferase</keyword>
<dbReference type="InterPro" id="IPR049438">
    <property type="entry name" value="TreT_GT1"/>
</dbReference>
<dbReference type="Pfam" id="PF21269">
    <property type="entry name" value="TreT_GT1"/>
    <property type="match status" value="1"/>
</dbReference>
<organism evidence="9 10">
    <name type="scientific">Vulgatibacter incomptus</name>
    <dbReference type="NCBI Taxonomy" id="1391653"/>
    <lineage>
        <taxon>Bacteria</taxon>
        <taxon>Pseudomonadati</taxon>
        <taxon>Myxococcota</taxon>
        <taxon>Myxococcia</taxon>
        <taxon>Myxococcales</taxon>
        <taxon>Cystobacterineae</taxon>
        <taxon>Vulgatibacteraceae</taxon>
        <taxon>Vulgatibacter</taxon>
    </lineage>
</organism>
<dbReference type="InterPro" id="IPR001296">
    <property type="entry name" value="Glyco_trans_1"/>
</dbReference>
<dbReference type="Proteomes" id="UP000055590">
    <property type="component" value="Chromosome"/>
</dbReference>
<dbReference type="OrthoDB" id="9790710at2"/>
<feature type="domain" description="Trehalose synthase N-terminal" evidence="8">
    <location>
        <begin position="51"/>
        <end position="199"/>
    </location>
</feature>
<dbReference type="RefSeq" id="WP_157370384.1">
    <property type="nucleotide sequence ID" value="NZ_CP012332.1"/>
</dbReference>
<dbReference type="PANTHER" id="PTHR47779:SF1">
    <property type="entry name" value="SYNTHASE (CCG-9), PUTATIVE (AFU_ORTHOLOGUE AFUA_3G12100)-RELATED"/>
    <property type="match status" value="1"/>
</dbReference>
<dbReference type="Pfam" id="PF00534">
    <property type="entry name" value="Glycos_transf_1"/>
    <property type="match status" value="1"/>
</dbReference>
<evidence type="ECO:0000256" key="3">
    <source>
        <dbReference type="ARBA" id="ARBA00022526"/>
    </source>
</evidence>
<dbReference type="STRING" id="1391653.AKJ08_0183"/>
<gene>
    <name evidence="9" type="ORF">AKJ08_0183</name>
</gene>
<accession>A0A0K1P8R0</accession>
<evidence type="ECO:0000259" key="7">
    <source>
        <dbReference type="Pfam" id="PF00534"/>
    </source>
</evidence>
<evidence type="ECO:0000313" key="10">
    <source>
        <dbReference type="Proteomes" id="UP000055590"/>
    </source>
</evidence>
<dbReference type="InterPro" id="IPR052078">
    <property type="entry name" value="Trehalose_Metab_GTase"/>
</dbReference>
<dbReference type="EMBL" id="CP012332">
    <property type="protein sequence ID" value="AKU89796.1"/>
    <property type="molecule type" value="Genomic_DNA"/>
</dbReference>
<sequence>MATTVQDVPIHRTTDLELYRELDEFGPAIEELRRLAAEVAAKLGRGRVWMLSSTESGGGVAEMMPRLCSFLADLGIDTRWLVLKPDDPDFFRVTKALHNMIHGEPGLVEMEAAHRIYDRVSREAAHELRQVQRRDLLVVHDPQPAGVAVHLQEAFRPTLVWRCHVGTAKRNACTDEAWSFLRRYLDSYERLIFSLLSYAPQECLERCSEVVPGIDPLSHKNRALRPYKLVGVLRAAGLIDGPSVPDWASFEAPVHRFREGAWTTEPIANLLHVPTIVQISRFDRLKGFAPLLPAFEHLLSRGPSEAKKRRVSSERTESEISRAHLLLAGPDPKGVADDPEAGEVLEELCALQAALPRELRERVHLLRLPMADVKQNALIVNALQRMALVVVQNSKQEGFGLTVAEALWKGTPVAGADVSGIAAQIRDGTDGILIADPTSPESIAEALLRMLSSPLEAETMARTGRARVRDHFTILAQIRGFLRAFDRALEGRGPGA</sequence>
<dbReference type="SUPFAM" id="SSF53756">
    <property type="entry name" value="UDP-Glycosyltransferase/glycogen phosphorylase"/>
    <property type="match status" value="1"/>
</dbReference>
<comment type="similarity">
    <text evidence="1">Belongs to the glycosyltransferase group 1 family. Glycosyltransferase 4 subfamily.</text>
</comment>